<organism evidence="1 2">
    <name type="scientific">Oryza sativa subsp. japonica</name>
    <name type="common">Rice</name>
    <dbReference type="NCBI Taxonomy" id="39947"/>
    <lineage>
        <taxon>Eukaryota</taxon>
        <taxon>Viridiplantae</taxon>
        <taxon>Streptophyta</taxon>
        <taxon>Embryophyta</taxon>
        <taxon>Tracheophyta</taxon>
        <taxon>Spermatophyta</taxon>
        <taxon>Magnoliopsida</taxon>
        <taxon>Liliopsida</taxon>
        <taxon>Poales</taxon>
        <taxon>Poaceae</taxon>
        <taxon>BOP clade</taxon>
        <taxon>Oryzoideae</taxon>
        <taxon>Oryzeae</taxon>
        <taxon>Oryzinae</taxon>
        <taxon>Oryza</taxon>
        <taxon>Oryza sativa</taxon>
    </lineage>
</organism>
<dbReference type="AlphaFoldDB" id="A0A0P0XGE4"/>
<protein>
    <submittedName>
        <fullName evidence="1">Os08g0457901 protein</fullName>
    </submittedName>
</protein>
<dbReference type="InParanoid" id="A0A0P0XGE4"/>
<name>A0A0P0XGE4_ORYSJ</name>
<dbReference type="EMBL" id="AP014964">
    <property type="protein sequence ID" value="BAT05741.1"/>
    <property type="molecule type" value="Genomic_DNA"/>
</dbReference>
<reference evidence="1 2" key="2">
    <citation type="journal article" date="2013" name="Plant Cell Physiol.">
        <title>Rice Annotation Project Database (RAP-DB): an integrative and interactive database for rice genomics.</title>
        <authorList>
            <person name="Sakai H."/>
            <person name="Lee S.S."/>
            <person name="Tanaka T."/>
            <person name="Numa H."/>
            <person name="Kim J."/>
            <person name="Kawahara Y."/>
            <person name="Wakimoto H."/>
            <person name="Yang C.C."/>
            <person name="Iwamoto M."/>
            <person name="Abe T."/>
            <person name="Yamada Y."/>
            <person name="Muto A."/>
            <person name="Inokuchi H."/>
            <person name="Ikemura T."/>
            <person name="Matsumoto T."/>
            <person name="Sasaki T."/>
            <person name="Itoh T."/>
        </authorList>
    </citation>
    <scope>NUCLEOTIDE SEQUENCE [LARGE SCALE GENOMIC DNA]</scope>
    <source>
        <strain evidence="2">cv. Nipponbare</strain>
    </source>
</reference>
<evidence type="ECO:0000313" key="2">
    <source>
        <dbReference type="Proteomes" id="UP000059680"/>
    </source>
</evidence>
<gene>
    <name evidence="1" type="ordered locus">Os08g0457901</name>
    <name evidence="1" type="ORF">OSNPB_080457901</name>
</gene>
<accession>A0A0P0XGE4</accession>
<dbReference type="Gramene" id="Os08t0457901-00">
    <property type="protein sequence ID" value="Os08t0457901-00"/>
    <property type="gene ID" value="Os08g0457901"/>
</dbReference>
<proteinExistence type="predicted"/>
<reference evidence="2" key="1">
    <citation type="journal article" date="2005" name="Nature">
        <title>The map-based sequence of the rice genome.</title>
        <authorList>
            <consortium name="International rice genome sequencing project (IRGSP)"/>
            <person name="Matsumoto T."/>
            <person name="Wu J."/>
            <person name="Kanamori H."/>
            <person name="Katayose Y."/>
            <person name="Fujisawa M."/>
            <person name="Namiki N."/>
            <person name="Mizuno H."/>
            <person name="Yamamoto K."/>
            <person name="Antonio B.A."/>
            <person name="Baba T."/>
            <person name="Sakata K."/>
            <person name="Nagamura Y."/>
            <person name="Aoki H."/>
            <person name="Arikawa K."/>
            <person name="Arita K."/>
            <person name="Bito T."/>
            <person name="Chiden Y."/>
            <person name="Fujitsuka N."/>
            <person name="Fukunaka R."/>
            <person name="Hamada M."/>
            <person name="Harada C."/>
            <person name="Hayashi A."/>
            <person name="Hijishita S."/>
            <person name="Honda M."/>
            <person name="Hosokawa S."/>
            <person name="Ichikawa Y."/>
            <person name="Idonuma A."/>
            <person name="Iijima M."/>
            <person name="Ikeda M."/>
            <person name="Ikeno M."/>
            <person name="Ito K."/>
            <person name="Ito S."/>
            <person name="Ito T."/>
            <person name="Ito Y."/>
            <person name="Ito Y."/>
            <person name="Iwabuchi A."/>
            <person name="Kamiya K."/>
            <person name="Karasawa W."/>
            <person name="Kurita K."/>
            <person name="Katagiri S."/>
            <person name="Kikuta A."/>
            <person name="Kobayashi H."/>
            <person name="Kobayashi N."/>
            <person name="Machita K."/>
            <person name="Maehara T."/>
            <person name="Masukawa M."/>
            <person name="Mizubayashi T."/>
            <person name="Mukai Y."/>
            <person name="Nagasaki H."/>
            <person name="Nagata Y."/>
            <person name="Naito S."/>
            <person name="Nakashima M."/>
            <person name="Nakama Y."/>
            <person name="Nakamichi Y."/>
            <person name="Nakamura M."/>
            <person name="Meguro A."/>
            <person name="Negishi M."/>
            <person name="Ohta I."/>
            <person name="Ohta T."/>
            <person name="Okamoto M."/>
            <person name="Ono N."/>
            <person name="Saji S."/>
            <person name="Sakaguchi M."/>
            <person name="Sakai K."/>
            <person name="Shibata M."/>
            <person name="Shimokawa T."/>
            <person name="Song J."/>
            <person name="Takazaki Y."/>
            <person name="Terasawa K."/>
            <person name="Tsugane M."/>
            <person name="Tsuji K."/>
            <person name="Ueda S."/>
            <person name="Waki K."/>
            <person name="Yamagata H."/>
            <person name="Yamamoto M."/>
            <person name="Yamamoto S."/>
            <person name="Yamane H."/>
            <person name="Yoshiki S."/>
            <person name="Yoshihara R."/>
            <person name="Yukawa K."/>
            <person name="Zhong H."/>
            <person name="Yano M."/>
            <person name="Yuan Q."/>
            <person name="Ouyang S."/>
            <person name="Liu J."/>
            <person name="Jones K.M."/>
            <person name="Gansberger K."/>
            <person name="Moffat K."/>
            <person name="Hill J."/>
            <person name="Bera J."/>
            <person name="Fadrosh D."/>
            <person name="Jin S."/>
            <person name="Johri S."/>
            <person name="Kim M."/>
            <person name="Overton L."/>
            <person name="Reardon M."/>
            <person name="Tsitrin T."/>
            <person name="Vuong H."/>
            <person name="Weaver B."/>
            <person name="Ciecko A."/>
            <person name="Tallon L."/>
            <person name="Jackson J."/>
            <person name="Pai G."/>
            <person name="Aken S.V."/>
            <person name="Utterback T."/>
            <person name="Reidmuller S."/>
            <person name="Feldblyum T."/>
            <person name="Hsiao J."/>
            <person name="Zismann V."/>
            <person name="Iobst S."/>
            <person name="de Vazeille A.R."/>
            <person name="Buell C.R."/>
            <person name="Ying K."/>
            <person name="Li Y."/>
            <person name="Lu T."/>
            <person name="Huang Y."/>
            <person name="Zhao Q."/>
            <person name="Feng Q."/>
            <person name="Zhang L."/>
            <person name="Zhu J."/>
            <person name="Weng Q."/>
            <person name="Mu J."/>
            <person name="Lu Y."/>
            <person name="Fan D."/>
            <person name="Liu Y."/>
            <person name="Guan J."/>
            <person name="Zhang Y."/>
            <person name="Yu S."/>
            <person name="Liu X."/>
            <person name="Zhang Y."/>
            <person name="Hong G."/>
            <person name="Han B."/>
            <person name="Choisne N."/>
            <person name="Demange N."/>
            <person name="Orjeda G."/>
            <person name="Samain S."/>
            <person name="Cattolico L."/>
            <person name="Pelletier E."/>
            <person name="Couloux A."/>
            <person name="Segurens B."/>
            <person name="Wincker P."/>
            <person name="D'Hont A."/>
            <person name="Scarpelli C."/>
            <person name="Weissenbach J."/>
            <person name="Salanoubat M."/>
            <person name="Quetier F."/>
            <person name="Yu Y."/>
            <person name="Kim H.R."/>
            <person name="Rambo T."/>
            <person name="Currie J."/>
            <person name="Collura K."/>
            <person name="Luo M."/>
            <person name="Yang T."/>
            <person name="Ammiraju J.S.S."/>
            <person name="Engler F."/>
            <person name="Soderlund C."/>
            <person name="Wing R.A."/>
            <person name="Palmer L.E."/>
            <person name="de la Bastide M."/>
            <person name="Spiegel L."/>
            <person name="Nascimento L."/>
            <person name="Zutavern T."/>
            <person name="O'Shaughnessy A."/>
            <person name="Dike S."/>
            <person name="Dedhia N."/>
            <person name="Preston R."/>
            <person name="Balija V."/>
            <person name="McCombie W.R."/>
            <person name="Chow T."/>
            <person name="Chen H."/>
            <person name="Chung M."/>
            <person name="Chen C."/>
            <person name="Shaw J."/>
            <person name="Wu H."/>
            <person name="Hsiao K."/>
            <person name="Chao Y."/>
            <person name="Chu M."/>
            <person name="Cheng C."/>
            <person name="Hour A."/>
            <person name="Lee P."/>
            <person name="Lin S."/>
            <person name="Lin Y."/>
            <person name="Liou J."/>
            <person name="Liu S."/>
            <person name="Hsing Y."/>
            <person name="Raghuvanshi S."/>
            <person name="Mohanty A."/>
            <person name="Bharti A.K."/>
            <person name="Gaur A."/>
            <person name="Gupta V."/>
            <person name="Kumar D."/>
            <person name="Ravi V."/>
            <person name="Vij S."/>
            <person name="Kapur A."/>
            <person name="Khurana P."/>
            <person name="Khurana P."/>
            <person name="Khurana J.P."/>
            <person name="Tyagi A.K."/>
            <person name="Gaikwad K."/>
            <person name="Singh A."/>
            <person name="Dalal V."/>
            <person name="Srivastava S."/>
            <person name="Dixit A."/>
            <person name="Pal A.K."/>
            <person name="Ghazi I.A."/>
            <person name="Yadav M."/>
            <person name="Pandit A."/>
            <person name="Bhargava A."/>
            <person name="Sureshbabu K."/>
            <person name="Batra K."/>
            <person name="Sharma T.R."/>
            <person name="Mohapatra T."/>
            <person name="Singh N.K."/>
            <person name="Messing J."/>
            <person name="Nelson A.B."/>
            <person name="Fuks G."/>
            <person name="Kavchok S."/>
            <person name="Keizer G."/>
            <person name="Linton E."/>
            <person name="Llaca V."/>
            <person name="Song R."/>
            <person name="Tanyolac B."/>
            <person name="Young S."/>
            <person name="Ho-Il K."/>
            <person name="Hahn J.H."/>
            <person name="Sangsakoo G."/>
            <person name="Vanavichit A."/>
            <person name="de Mattos Luiz.A.T."/>
            <person name="Zimmer P.D."/>
            <person name="Malone G."/>
            <person name="Dellagostin O."/>
            <person name="de Oliveira A.C."/>
            <person name="Bevan M."/>
            <person name="Bancroft I."/>
            <person name="Minx P."/>
            <person name="Cordum H."/>
            <person name="Wilson R."/>
            <person name="Cheng Z."/>
            <person name="Jin W."/>
            <person name="Jiang J."/>
            <person name="Leong S.A."/>
            <person name="Iwama H."/>
            <person name="Gojobori T."/>
            <person name="Itoh T."/>
            <person name="Niimura Y."/>
            <person name="Fujii Y."/>
            <person name="Habara T."/>
            <person name="Sakai H."/>
            <person name="Sato Y."/>
            <person name="Wilson G."/>
            <person name="Kumar K."/>
            <person name="McCouch S."/>
            <person name="Juretic N."/>
            <person name="Hoen D."/>
            <person name="Wright S."/>
            <person name="Bruskiewich R."/>
            <person name="Bureau T."/>
            <person name="Miyao A."/>
            <person name="Hirochika H."/>
            <person name="Nishikawa T."/>
            <person name="Kadowaki K."/>
            <person name="Sugiura M."/>
            <person name="Burr B."/>
            <person name="Sasaki T."/>
        </authorList>
    </citation>
    <scope>NUCLEOTIDE SEQUENCE [LARGE SCALE GENOMIC DNA]</scope>
    <source>
        <strain evidence="2">cv. Nipponbare</strain>
    </source>
</reference>
<keyword evidence="2" id="KW-1185">Reference proteome</keyword>
<evidence type="ECO:0000313" key="1">
    <source>
        <dbReference type="EMBL" id="BAT05741.1"/>
    </source>
</evidence>
<sequence>MSPSEPRVLPSCGLGCFQYNIFWLKICQDFLGAVFVGQKLCAQLVDEPRIVGSGGDSSPGKACGQEAVLNEEKAEENSQLSCRNHESNQTCYQNGDRDLEGTSQSGWIAGLEPWRDATRRSEIEGMAGRWSSIFRVVFGSGVD</sequence>
<dbReference type="STRING" id="39947.A0A0P0XGE4"/>
<dbReference type="Proteomes" id="UP000059680">
    <property type="component" value="Chromosome 8"/>
</dbReference>
<reference evidence="1 2" key="3">
    <citation type="journal article" date="2013" name="Rice">
        <title>Improvement of the Oryza sativa Nipponbare reference genome using next generation sequence and optical map data.</title>
        <authorList>
            <person name="Kawahara Y."/>
            <person name="de la Bastide M."/>
            <person name="Hamilton J.P."/>
            <person name="Kanamori H."/>
            <person name="McCombie W.R."/>
            <person name="Ouyang S."/>
            <person name="Schwartz D.C."/>
            <person name="Tanaka T."/>
            <person name="Wu J."/>
            <person name="Zhou S."/>
            <person name="Childs K.L."/>
            <person name="Davidson R.M."/>
            <person name="Lin H."/>
            <person name="Quesada-Ocampo L."/>
            <person name="Vaillancourt B."/>
            <person name="Sakai H."/>
            <person name="Lee S.S."/>
            <person name="Kim J."/>
            <person name="Numa H."/>
            <person name="Itoh T."/>
            <person name="Buell C.R."/>
            <person name="Matsumoto T."/>
        </authorList>
    </citation>
    <scope>NUCLEOTIDE SEQUENCE [LARGE SCALE GENOMIC DNA]</scope>
    <source>
        <strain evidence="2">cv. Nipponbare</strain>
    </source>
</reference>
<dbReference type="PaxDb" id="39947-A0A0P0XGE4"/>